<dbReference type="Proteomes" id="UP000070452">
    <property type="component" value="Unassembled WGS sequence"/>
</dbReference>
<dbReference type="InterPro" id="IPR036259">
    <property type="entry name" value="MFS_trans_sf"/>
</dbReference>
<dbReference type="Proteomes" id="UP000253144">
    <property type="component" value="Unassembled WGS sequence"/>
</dbReference>
<dbReference type="EMBL" id="QHGU01000025">
    <property type="protein sequence ID" value="PZM55925.1"/>
    <property type="molecule type" value="Genomic_DNA"/>
</dbReference>
<evidence type="ECO:0000313" key="21">
    <source>
        <dbReference type="Proteomes" id="UP000194737"/>
    </source>
</evidence>
<dbReference type="InterPro" id="IPR011701">
    <property type="entry name" value="MFS"/>
</dbReference>
<dbReference type="EMBL" id="FKLM01000004">
    <property type="protein sequence ID" value="SAY75040.1"/>
    <property type="molecule type" value="Genomic_DNA"/>
</dbReference>
<evidence type="ECO:0000313" key="23">
    <source>
        <dbReference type="Proteomes" id="UP000249070"/>
    </source>
</evidence>
<dbReference type="PATRIC" id="fig|1352.1358.peg.658"/>
<evidence type="ECO:0000313" key="19">
    <source>
        <dbReference type="Proteomes" id="UP000070452"/>
    </source>
</evidence>
<reference evidence="13 21" key="4">
    <citation type="submission" date="2017-05" db="EMBL/GenBank/DDBJ databases">
        <title>The Genome Sequence of Enterococcus faecium 6F2_DIV0138.</title>
        <authorList>
            <consortium name="The Broad Institute Genomics Platform"/>
            <consortium name="The Broad Institute Genomic Center for Infectious Diseases"/>
            <person name="Earl A."/>
            <person name="Manson A."/>
            <person name="Schwartman J."/>
            <person name="Gilmore M."/>
            <person name="Abouelleil A."/>
            <person name="Cao P."/>
            <person name="Chapman S."/>
            <person name="Cusick C."/>
            <person name="Shea T."/>
            <person name="Young S."/>
            <person name="Neafsey D."/>
            <person name="Nusbaum C."/>
            <person name="Birren B."/>
        </authorList>
    </citation>
    <scope>NUCLEOTIDE SEQUENCE [LARGE SCALE GENOMIC DNA]</scope>
    <source>
        <strain evidence="13 21">6F2_DIV0138</strain>
    </source>
</reference>
<dbReference type="PANTHER" id="PTHR23531">
    <property type="entry name" value="QUINOLENE RESISTANCE PROTEIN NORA"/>
    <property type="match status" value="1"/>
</dbReference>
<reference evidence="11" key="10">
    <citation type="submission" date="2022-05" db="EMBL/GenBank/DDBJ databases">
        <title>Draft genome sequences of Clostridium perfringens strains isolated from Peru.</title>
        <authorList>
            <person name="Hurtado R."/>
            <person name="Lima L."/>
            <person name="Sousa T."/>
            <person name="Jaiswal A.K."/>
            <person name="Tiwari S."/>
            <person name="Maturrano L."/>
            <person name="Brenig B."/>
            <person name="Azevedo V."/>
        </authorList>
    </citation>
    <scope>NUCLEOTIDE SEQUENCE</scope>
    <source>
        <strain evidence="11">CP4</strain>
    </source>
</reference>
<evidence type="ECO:0000313" key="8">
    <source>
        <dbReference type="EMBL" id="KAB7576954.1"/>
    </source>
</evidence>
<evidence type="ECO:0000313" key="18">
    <source>
        <dbReference type="EMBL" id="SAY75040.1"/>
    </source>
</evidence>
<evidence type="ECO:0000313" key="17">
    <source>
        <dbReference type="EMBL" id="RXU89665.1"/>
    </source>
</evidence>
<evidence type="ECO:0000313" key="11">
    <source>
        <dbReference type="EMBL" id="MDC4248548.1"/>
    </source>
</evidence>
<evidence type="ECO:0000313" key="24">
    <source>
        <dbReference type="Proteomes" id="UP000253144"/>
    </source>
</evidence>
<name>A0A133CSP4_ENTFC</name>
<reference evidence="14 22" key="5">
    <citation type="submission" date="2017-10" db="EMBL/GenBank/DDBJ databases">
        <title>Draft genomes of the Enterococcus faecium isolated from human feces before and after Helicobacter pylori eradication therapy.</title>
        <authorList>
            <person name="Prianichniikov N.A."/>
            <person name="Glushchenko O.E."/>
            <person name="Malakhova M.V."/>
        </authorList>
    </citation>
    <scope>NUCLEOTIDE SEQUENCE [LARGE SCALE GENOMIC DNA]</scope>
    <source>
        <strain evidence="14 22">Hp_5-7</strain>
    </source>
</reference>
<reference evidence="9 19" key="2">
    <citation type="submission" date="2016-01" db="EMBL/GenBank/DDBJ databases">
        <title>Molecular Mechanisms for transfer of large genomic segments between Enterococcus faecium strains.</title>
        <authorList>
            <person name="Garcia-Solache M.A."/>
            <person name="Lebreton F."/>
            <person name="Mclaughlin R.E."/>
            <person name="Whiteaker J.D."/>
            <person name="Gilmore M.S."/>
            <person name="Rice L.B."/>
        </authorList>
    </citation>
    <scope>NUCLEOTIDE SEQUENCE [LARGE SCALE GENOMIC DNA]</scope>
    <source>
        <strain evidence="9 19">D344RRF x C68</strain>
    </source>
</reference>
<accession>A0A133CSP4</accession>
<dbReference type="SUPFAM" id="SSF103473">
    <property type="entry name" value="MFS general substrate transporter"/>
    <property type="match status" value="1"/>
</dbReference>
<evidence type="ECO:0000313" key="22">
    <source>
        <dbReference type="Proteomes" id="UP000224303"/>
    </source>
</evidence>
<reference evidence="18 20" key="3">
    <citation type="submission" date="2016-04" db="EMBL/GenBank/DDBJ databases">
        <authorList>
            <person name="Millard A."/>
        </authorList>
    </citation>
    <scope>NUCLEOTIDE SEQUENCE [LARGE SCALE GENOMIC DNA]</scope>
    <source>
        <strain evidence="18">Isolate 22</strain>
    </source>
</reference>
<evidence type="ECO:0000259" key="7">
    <source>
        <dbReference type="PROSITE" id="PS50850"/>
    </source>
</evidence>
<protein>
    <submittedName>
        <fullName evidence="9 10">MFS transporter</fullName>
    </submittedName>
    <submittedName>
        <fullName evidence="13">Major facilitator superfamily transporter</fullName>
    </submittedName>
    <submittedName>
        <fullName evidence="18">Transporter, major facilitator family protein</fullName>
    </submittedName>
</protein>
<evidence type="ECO:0000313" key="12">
    <source>
        <dbReference type="EMBL" id="MDT2370418.1"/>
    </source>
</evidence>
<dbReference type="GeneID" id="66453639"/>
<proteinExistence type="predicted"/>
<keyword evidence="5 6" id="KW-0472">Membrane</keyword>
<dbReference type="Proteomes" id="UP000289562">
    <property type="component" value="Unassembled WGS sequence"/>
</dbReference>
<evidence type="ECO:0000313" key="26">
    <source>
        <dbReference type="Proteomes" id="UP000469871"/>
    </source>
</evidence>
<dbReference type="EMBL" id="LRHK01000001">
    <property type="protein sequence ID" value="KWX17963.1"/>
    <property type="molecule type" value="Genomic_DNA"/>
</dbReference>
<dbReference type="Proteomes" id="UP001260956">
    <property type="component" value="Unassembled WGS sequence"/>
</dbReference>
<dbReference type="EMBL" id="PJVH01000011">
    <property type="protein sequence ID" value="RXU89665.1"/>
    <property type="molecule type" value="Genomic_DNA"/>
</dbReference>
<evidence type="ECO:0000256" key="5">
    <source>
        <dbReference type="ARBA" id="ARBA00023136"/>
    </source>
</evidence>
<dbReference type="Proteomes" id="UP000183509">
    <property type="component" value="Unassembled WGS sequence"/>
</dbReference>
<keyword evidence="4 6" id="KW-1133">Transmembrane helix</keyword>
<feature type="transmembrane region" description="Helical" evidence="6">
    <location>
        <begin position="211"/>
        <end position="232"/>
    </location>
</feature>
<evidence type="ECO:0000313" key="13">
    <source>
        <dbReference type="EMBL" id="OTO00523.1"/>
    </source>
</evidence>
<organism evidence="10 27">
    <name type="scientific">Enterococcus faecium</name>
    <name type="common">Streptococcus faecium</name>
    <dbReference type="NCBI Taxonomy" id="1352"/>
    <lineage>
        <taxon>Bacteria</taxon>
        <taxon>Bacillati</taxon>
        <taxon>Bacillota</taxon>
        <taxon>Bacilli</taxon>
        <taxon>Lactobacillales</taxon>
        <taxon>Enterococcaceae</taxon>
        <taxon>Enterococcus</taxon>
    </lineage>
</organism>
<evidence type="ECO:0000313" key="14">
    <source>
        <dbReference type="EMBL" id="PHL20492.1"/>
    </source>
</evidence>
<feature type="transmembrane region" description="Helical" evidence="6">
    <location>
        <begin position="41"/>
        <end position="60"/>
    </location>
</feature>
<dbReference type="InterPro" id="IPR005829">
    <property type="entry name" value="Sugar_transporter_CS"/>
</dbReference>
<feature type="transmembrane region" description="Helical" evidence="6">
    <location>
        <begin position="81"/>
        <end position="103"/>
    </location>
</feature>
<feature type="transmembrane region" description="Helical" evidence="6">
    <location>
        <begin position="238"/>
        <end position="259"/>
    </location>
</feature>
<evidence type="ECO:0000313" key="27">
    <source>
        <dbReference type="Proteomes" id="UP001139644"/>
    </source>
</evidence>
<feature type="transmembrane region" description="Helical" evidence="6">
    <location>
        <begin position="164"/>
        <end position="185"/>
    </location>
</feature>
<evidence type="ECO:0000313" key="16">
    <source>
        <dbReference type="EMBL" id="RBS29152.1"/>
    </source>
</evidence>
<evidence type="ECO:0000256" key="3">
    <source>
        <dbReference type="ARBA" id="ARBA00022692"/>
    </source>
</evidence>
<reference evidence="10" key="9">
    <citation type="journal article" date="2022" name="J. Anim. Sci.">
        <title>Whole genome sequence analyses-based assessment of virulence potential and antimicrobial susceptibilities and resistance of Enterococcus faecium strains isolated from commercial swine and cattle probiotic products.</title>
        <authorList>
            <person name="Shridhar P.B."/>
            <person name="Amachawadi R.G."/>
            <person name="Tokach M."/>
            <person name="Patel I."/>
            <person name="Gangiredla J."/>
            <person name="Mammel M."/>
            <person name="Nagaraja T.G."/>
        </authorList>
    </citation>
    <scope>NUCLEOTIDE SEQUENCE</scope>
    <source>
        <strain evidence="10">EF215</strain>
    </source>
</reference>
<evidence type="ECO:0000256" key="4">
    <source>
        <dbReference type="ARBA" id="ARBA00022989"/>
    </source>
</evidence>
<dbReference type="Gene3D" id="1.20.1250.20">
    <property type="entry name" value="MFS general substrate transporter like domains"/>
    <property type="match status" value="1"/>
</dbReference>
<evidence type="ECO:0000313" key="25">
    <source>
        <dbReference type="Proteomes" id="UP000289562"/>
    </source>
</evidence>
<dbReference type="PROSITE" id="PS50850">
    <property type="entry name" value="MFS"/>
    <property type="match status" value="1"/>
</dbReference>
<dbReference type="EMBL" id="JAIFOC010000025">
    <property type="protein sequence ID" value="MBX4221867.1"/>
    <property type="molecule type" value="Genomic_DNA"/>
</dbReference>
<dbReference type="Proteomes" id="UP000469871">
    <property type="component" value="Unassembled WGS sequence"/>
</dbReference>
<evidence type="ECO:0000256" key="6">
    <source>
        <dbReference type="SAM" id="Phobius"/>
    </source>
</evidence>
<dbReference type="Proteomes" id="UP000249070">
    <property type="component" value="Unassembled WGS sequence"/>
</dbReference>
<dbReference type="InterPro" id="IPR052714">
    <property type="entry name" value="MFS_Exporter"/>
</dbReference>
<reference evidence="15 23" key="7">
    <citation type="submission" date="2018-05" db="EMBL/GenBank/DDBJ databases">
        <title>Vancomycin-resistant Enterococcus faecium strain from Chelyabinsk, Russia.</title>
        <authorList>
            <person name="Gostev V."/>
            <person name="Goncharov A."/>
            <person name="Kolodzhieva V."/>
            <person name="Suvorov A."/>
            <person name="Sidorenko S."/>
            <person name="Zueva L."/>
        </authorList>
    </citation>
    <scope>NUCLEOTIDE SEQUENCE [LARGE SCALE GENOMIC DNA]</scope>
    <source>
        <strain evidence="15 23">20</strain>
    </source>
</reference>
<dbReference type="GO" id="GO:0005886">
    <property type="term" value="C:plasma membrane"/>
    <property type="evidence" value="ECO:0007669"/>
    <property type="project" value="UniProtKB-SubCell"/>
</dbReference>
<dbReference type="Proteomes" id="UP001139644">
    <property type="component" value="Unassembled WGS sequence"/>
</dbReference>
<evidence type="ECO:0000256" key="1">
    <source>
        <dbReference type="ARBA" id="ARBA00004651"/>
    </source>
</evidence>
<dbReference type="STRING" id="1352.AL014_08715"/>
<dbReference type="EMBL" id="JARPTX010000032">
    <property type="protein sequence ID" value="MDT2370418.1"/>
    <property type="molecule type" value="Genomic_DNA"/>
</dbReference>
<feature type="transmembrane region" description="Helical" evidence="6">
    <location>
        <begin position="330"/>
        <end position="351"/>
    </location>
</feature>
<reference evidence="12" key="11">
    <citation type="submission" date="2023-03" db="EMBL/GenBank/DDBJ databases">
        <authorList>
            <person name="Shen W."/>
            <person name="Cai J."/>
        </authorList>
    </citation>
    <scope>NUCLEOTIDE SEQUENCE</scope>
    <source>
        <strain evidence="12">B1010-2</strain>
    </source>
</reference>
<reference evidence="8 26" key="8">
    <citation type="submission" date="2019-10" db="EMBL/GenBank/DDBJ databases">
        <title>Evolutionary dynamics of vancomycin-resistant Enterococcus faecium during gastrointestinal tract colonization and bloodstream infection in immunocompromised pediatric patients.</title>
        <authorList>
            <person name="Chilambi G.S."/>
            <person name="Nordstrom H.R."/>
            <person name="Evans D.R."/>
            <person name="Ferrolino J."/>
            <person name="Hayden R.T."/>
            <person name="Maron G.M."/>
            <person name="Vo A.N."/>
            <person name="Gilmore M.S."/>
            <person name="Wolf J."/>
            <person name="Rosch J.W."/>
            <person name="Van Tyne D."/>
        </authorList>
    </citation>
    <scope>NUCLEOTIDE SEQUENCE [LARGE SCALE GENOMIC DNA]</scope>
    <source>
        <strain evidence="8 26">VRECG27</strain>
    </source>
</reference>
<comment type="subcellular location">
    <subcellularLocation>
        <location evidence="1">Cell membrane</location>
        <topology evidence="1">Multi-pass membrane protein</topology>
    </subcellularLocation>
</comment>
<evidence type="ECO:0000313" key="9">
    <source>
        <dbReference type="EMBL" id="KWX17963.1"/>
    </source>
</evidence>
<dbReference type="CDD" id="cd17489">
    <property type="entry name" value="MFS_YfcJ_like"/>
    <property type="match status" value="1"/>
</dbReference>
<dbReference type="EMBL" id="NGLB01000001">
    <property type="protein sequence ID" value="OTO00523.1"/>
    <property type="molecule type" value="Genomic_DNA"/>
</dbReference>
<dbReference type="Proteomes" id="UP000224303">
    <property type="component" value="Unassembled WGS sequence"/>
</dbReference>
<dbReference type="EMBL" id="WEFP01000001">
    <property type="protein sequence ID" value="KAB7576954.1"/>
    <property type="molecule type" value="Genomic_DNA"/>
</dbReference>
<dbReference type="Pfam" id="PF07690">
    <property type="entry name" value="MFS_1"/>
    <property type="match status" value="1"/>
</dbReference>
<dbReference type="GO" id="GO:0022857">
    <property type="term" value="F:transmembrane transporter activity"/>
    <property type="evidence" value="ECO:0007669"/>
    <property type="project" value="InterPro"/>
</dbReference>
<keyword evidence="3 6" id="KW-0812">Transmembrane</keyword>
<feature type="transmembrane region" description="Helical" evidence="6">
    <location>
        <begin position="280"/>
        <end position="310"/>
    </location>
</feature>
<feature type="transmembrane region" description="Helical" evidence="6">
    <location>
        <begin position="363"/>
        <end position="381"/>
    </location>
</feature>
<dbReference type="EMBL" id="LEQJ01000013">
    <property type="protein sequence ID" value="RBS29152.1"/>
    <property type="molecule type" value="Genomic_DNA"/>
</dbReference>
<feature type="transmembrane region" description="Helical" evidence="6">
    <location>
        <begin position="9"/>
        <end position="35"/>
    </location>
</feature>
<reference evidence="17 25" key="6">
    <citation type="submission" date="2017-12" db="EMBL/GenBank/DDBJ databases">
        <title>A pool of 800 enterococci isolated from chicken carcass rinse samples from New Zealand.</title>
        <authorList>
            <person name="Zhang J."/>
            <person name="Rogers L."/>
            <person name="Midwinter A."/>
            <person name="French N."/>
        </authorList>
    </citation>
    <scope>NUCLEOTIDE SEQUENCE [LARGE SCALE GENOMIC DNA]</scope>
    <source>
        <strain evidence="17 25">EN697</strain>
    </source>
</reference>
<feature type="domain" description="Major facilitator superfamily (MFS) profile" evidence="7">
    <location>
        <begin position="9"/>
        <end position="387"/>
    </location>
</feature>
<dbReference type="PROSITE" id="PS00216">
    <property type="entry name" value="SUGAR_TRANSPORT_1"/>
    <property type="match status" value="1"/>
</dbReference>
<dbReference type="PANTHER" id="PTHR23531:SF1">
    <property type="entry name" value="QUINOLENE RESISTANCE PROTEIN NORA"/>
    <property type="match status" value="1"/>
</dbReference>
<dbReference type="EMBL" id="JAMWMK010000018">
    <property type="protein sequence ID" value="MDC4248548.1"/>
    <property type="molecule type" value="Genomic_DNA"/>
</dbReference>
<dbReference type="EMBL" id="PCGC01000071">
    <property type="protein sequence ID" value="PHL20492.1"/>
    <property type="molecule type" value="Genomic_DNA"/>
</dbReference>
<comment type="caution">
    <text evidence="10">The sequence shown here is derived from an EMBL/GenBank/DDBJ whole genome shotgun (WGS) entry which is preliminary data.</text>
</comment>
<dbReference type="AlphaFoldDB" id="A0A133CSP4"/>
<dbReference type="InterPro" id="IPR020846">
    <property type="entry name" value="MFS_dom"/>
</dbReference>
<evidence type="ECO:0000313" key="10">
    <source>
        <dbReference type="EMBL" id="MBX4221867.1"/>
    </source>
</evidence>
<dbReference type="Proteomes" id="UP001141166">
    <property type="component" value="Unassembled WGS sequence"/>
</dbReference>
<dbReference type="RefSeq" id="WP_002294047.1">
    <property type="nucleotide sequence ID" value="NZ_AP022341.1"/>
</dbReference>
<evidence type="ECO:0000256" key="2">
    <source>
        <dbReference type="ARBA" id="ARBA00022448"/>
    </source>
</evidence>
<feature type="transmembrane region" description="Helical" evidence="6">
    <location>
        <begin position="135"/>
        <end position="158"/>
    </location>
</feature>
<dbReference type="Proteomes" id="UP000194737">
    <property type="component" value="Unassembled WGS sequence"/>
</dbReference>
<evidence type="ECO:0000313" key="20">
    <source>
        <dbReference type="Proteomes" id="UP000183509"/>
    </source>
</evidence>
<reference evidence="16 24" key="1">
    <citation type="submission" date="2015-06" db="EMBL/GenBank/DDBJ databases">
        <title>The Genome Sequence of Enterococcus faecium 131EA1.</title>
        <authorList>
            <consortium name="The Broad Institute Genomics Platform"/>
            <consortium name="The Broad Institute Genome Sequencing Center for Infectious Disease"/>
            <person name="Earl A.M."/>
            <person name="Van Tyne D."/>
            <person name="Lebreton F."/>
            <person name="Saavedra J.T."/>
            <person name="Gilmore M.S."/>
            <person name="Manson Mcguire A."/>
            <person name="Clock S."/>
            <person name="Crupain M."/>
            <person name="Rangan U."/>
            <person name="Young S."/>
            <person name="Abouelleil A."/>
            <person name="Cao P."/>
            <person name="Chapman S.B."/>
            <person name="Griggs A."/>
            <person name="Priest M."/>
            <person name="Shea T."/>
            <person name="Wortman J."/>
            <person name="Nusbaum C."/>
            <person name="Birren B."/>
        </authorList>
    </citation>
    <scope>NUCLEOTIDE SEQUENCE [LARGE SCALE GENOMIC DNA]</scope>
    <source>
        <strain evidence="16 24">131EA1</strain>
    </source>
</reference>
<sequence>MEKKLFNKYFIGITLINFIVYLIYYLLMVIMAVIAQDTLHASLSQAGFASGIYIIGTLLARLFMGKQLELFGRKFTLRGGAIFYLLSTLAYLYTPTIGALYLVRFLNGFGYGTVSTATNAIVTAYIPASKKGEGINYYGLSTSLAAAVGPFLGMILLNMTDFRFIIWFSIVLVFFVTIACLVFPVKNIPLSEEQKISLRSWNINSFIEKKALFITGIAFLMGLSYSSVLSFLSSYTKVIHLVAAGSFFFVVYALVITFTRPLTGRIFDVKGEQYVMYPSYLFLTAGLFLLSVTTNSVTLLISGALVGLGYGTFMSNGQAVCLKIVREHRISIALSTYFIGLDLGLGVGPYLMGMLKSLTSFRGLYVIAGVIPLICTALYLVNGRKHSHEAEGELIESLKNEI</sequence>
<evidence type="ECO:0000313" key="15">
    <source>
        <dbReference type="EMBL" id="PZM55925.1"/>
    </source>
</evidence>
<gene>
    <name evidence="13" type="ORF">A5804_002034</name>
    <name evidence="9" type="ORF">AWT83_05575</name>
    <name evidence="14" type="ORF">CQR37_14050</name>
    <name evidence="17" type="ORF">CYQ77_04885</name>
    <name evidence="15" type="ORF">DKP91_06640</name>
    <name evidence="18" type="ORF">DTPHA_600431</name>
    <name evidence="16" type="ORF">EB12_02158</name>
    <name evidence="8" type="ORF">GBM73_06330</name>
    <name evidence="10" type="ORF">KYX88_03260</name>
    <name evidence="11" type="ORF">M3X98_10930</name>
    <name evidence="12" type="ORF">P6Z85_09700</name>
</gene>
<keyword evidence="2" id="KW-0813">Transport</keyword>